<evidence type="ECO:0000256" key="1">
    <source>
        <dbReference type="ARBA" id="ARBA00004741"/>
    </source>
</evidence>
<proteinExistence type="predicted"/>
<dbReference type="CDD" id="cd04905">
    <property type="entry name" value="ACT_CM-PDT"/>
    <property type="match status" value="1"/>
</dbReference>
<dbReference type="PROSITE" id="PS51171">
    <property type="entry name" value="PREPHENATE_DEHYDR_3"/>
    <property type="match status" value="1"/>
</dbReference>
<feature type="domain" description="Prephenate dehydratase" evidence="11">
    <location>
        <begin position="4"/>
        <end position="184"/>
    </location>
</feature>
<dbReference type="FunFam" id="3.40.190.10:FF:000034">
    <property type="entry name" value="Chorismate mutase/prephenate dehydratase"/>
    <property type="match status" value="1"/>
</dbReference>
<dbReference type="AlphaFoldDB" id="A0AA41X515"/>
<dbReference type="RefSeq" id="WP_254756820.1">
    <property type="nucleotide sequence ID" value="NZ_JANCLT010000001.1"/>
</dbReference>
<dbReference type="InterPro" id="IPR045865">
    <property type="entry name" value="ACT-like_dom_sf"/>
</dbReference>
<keyword evidence="7 10" id="KW-0456">Lyase</keyword>
<dbReference type="GO" id="GO:0009094">
    <property type="term" value="P:L-phenylalanine biosynthetic process"/>
    <property type="evidence" value="ECO:0007669"/>
    <property type="project" value="UniProtKB-KW"/>
</dbReference>
<feature type="site" description="Essential for prephenate dehydratase activity" evidence="9">
    <location>
        <position position="177"/>
    </location>
</feature>
<dbReference type="GO" id="GO:0005737">
    <property type="term" value="C:cytoplasm"/>
    <property type="evidence" value="ECO:0007669"/>
    <property type="project" value="TreeGrafter"/>
</dbReference>
<evidence type="ECO:0000256" key="10">
    <source>
        <dbReference type="RuleBase" id="RU361254"/>
    </source>
</evidence>
<evidence type="ECO:0000256" key="6">
    <source>
        <dbReference type="ARBA" id="ARBA00023222"/>
    </source>
</evidence>
<evidence type="ECO:0000256" key="5">
    <source>
        <dbReference type="ARBA" id="ARBA00023141"/>
    </source>
</evidence>
<evidence type="ECO:0000256" key="9">
    <source>
        <dbReference type="PIRSR" id="PIRSR001500-2"/>
    </source>
</evidence>
<evidence type="ECO:0000256" key="7">
    <source>
        <dbReference type="ARBA" id="ARBA00023239"/>
    </source>
</evidence>
<dbReference type="EC" id="4.2.1.51" evidence="2 10"/>
<reference evidence="13" key="1">
    <citation type="submission" date="2022-07" db="EMBL/GenBank/DDBJ databases">
        <authorList>
            <person name="Li W.-J."/>
            <person name="Deng Q.-Q."/>
        </authorList>
    </citation>
    <scope>NUCLEOTIDE SEQUENCE</scope>
    <source>
        <strain evidence="13">SYSU M60031</strain>
    </source>
</reference>
<dbReference type="InterPro" id="IPR008242">
    <property type="entry name" value="Chor_mutase/pphenate_deHydtase"/>
</dbReference>
<keyword evidence="4 10" id="KW-0028">Amino-acid biosynthesis</keyword>
<dbReference type="FunFam" id="3.40.190.10:FF:000064">
    <property type="entry name" value="Prephenate dehydratase"/>
    <property type="match status" value="1"/>
</dbReference>
<evidence type="ECO:0000259" key="12">
    <source>
        <dbReference type="PROSITE" id="PS51671"/>
    </source>
</evidence>
<dbReference type="SUPFAM" id="SSF55021">
    <property type="entry name" value="ACT-like"/>
    <property type="match status" value="1"/>
</dbReference>
<dbReference type="CDD" id="cd13633">
    <property type="entry name" value="PBP2_Sa-PDT_like"/>
    <property type="match status" value="1"/>
</dbReference>
<dbReference type="InterPro" id="IPR002912">
    <property type="entry name" value="ACT_dom"/>
</dbReference>
<feature type="domain" description="ACT" evidence="12">
    <location>
        <begin position="203"/>
        <end position="280"/>
    </location>
</feature>
<protein>
    <recommendedName>
        <fullName evidence="3 10">Prephenate dehydratase</fullName>
        <shortName evidence="10">PDT</shortName>
        <ecNumber evidence="2 10">4.2.1.51</ecNumber>
    </recommendedName>
</protein>
<evidence type="ECO:0000256" key="2">
    <source>
        <dbReference type="ARBA" id="ARBA00013147"/>
    </source>
</evidence>
<comment type="caution">
    <text evidence="13">The sequence shown here is derived from an EMBL/GenBank/DDBJ whole genome shotgun (WGS) entry which is preliminary data.</text>
</comment>
<gene>
    <name evidence="10 13" type="primary">pheA</name>
    <name evidence="13" type="ORF">NK662_01985</name>
</gene>
<evidence type="ECO:0000313" key="14">
    <source>
        <dbReference type="Proteomes" id="UP001156102"/>
    </source>
</evidence>
<dbReference type="FunFam" id="3.30.70.260:FF:000012">
    <property type="entry name" value="Prephenate dehydratase"/>
    <property type="match status" value="1"/>
</dbReference>
<organism evidence="13 14">
    <name type="scientific">Ectobacillus ponti</name>
    <dbReference type="NCBI Taxonomy" id="2961894"/>
    <lineage>
        <taxon>Bacteria</taxon>
        <taxon>Bacillati</taxon>
        <taxon>Bacillota</taxon>
        <taxon>Bacilli</taxon>
        <taxon>Bacillales</taxon>
        <taxon>Bacillaceae</taxon>
        <taxon>Ectobacillus</taxon>
    </lineage>
</organism>
<dbReference type="Gene3D" id="3.40.190.10">
    <property type="entry name" value="Periplasmic binding protein-like II"/>
    <property type="match status" value="2"/>
</dbReference>
<keyword evidence="5 10" id="KW-0057">Aromatic amino acid biosynthesis</keyword>
<dbReference type="NCBIfam" id="NF008865">
    <property type="entry name" value="PRK11898.1"/>
    <property type="match status" value="1"/>
</dbReference>
<dbReference type="SUPFAM" id="SSF53850">
    <property type="entry name" value="Periplasmic binding protein-like II"/>
    <property type="match status" value="1"/>
</dbReference>
<dbReference type="GO" id="GO:0004664">
    <property type="term" value="F:prephenate dehydratase activity"/>
    <property type="evidence" value="ECO:0007669"/>
    <property type="project" value="UniProtKB-UniRule"/>
</dbReference>
<dbReference type="PANTHER" id="PTHR21022:SF19">
    <property type="entry name" value="PREPHENATE DEHYDRATASE-RELATED"/>
    <property type="match status" value="1"/>
</dbReference>
<keyword evidence="6 10" id="KW-0584">Phenylalanine biosynthesis</keyword>
<evidence type="ECO:0000259" key="11">
    <source>
        <dbReference type="PROSITE" id="PS51171"/>
    </source>
</evidence>
<dbReference type="Gene3D" id="3.30.70.260">
    <property type="match status" value="1"/>
</dbReference>
<name>A0AA41X515_9BACI</name>
<keyword evidence="14" id="KW-1185">Reference proteome</keyword>
<dbReference type="PROSITE" id="PS00858">
    <property type="entry name" value="PREPHENATE_DEHYDR_2"/>
    <property type="match status" value="1"/>
</dbReference>
<comment type="pathway">
    <text evidence="1 10">Amino-acid biosynthesis; L-phenylalanine biosynthesis; phenylpyruvate from prephenate: step 1/1.</text>
</comment>
<dbReference type="EMBL" id="JANCLT010000001">
    <property type="protein sequence ID" value="MCP8967308.1"/>
    <property type="molecule type" value="Genomic_DNA"/>
</dbReference>
<dbReference type="InterPro" id="IPR001086">
    <property type="entry name" value="Preph_deHydtase"/>
</dbReference>
<comment type="catalytic activity">
    <reaction evidence="8 10">
        <text>prephenate + H(+) = 3-phenylpyruvate + CO2 + H2O</text>
        <dbReference type="Rhea" id="RHEA:21648"/>
        <dbReference type="ChEBI" id="CHEBI:15377"/>
        <dbReference type="ChEBI" id="CHEBI:15378"/>
        <dbReference type="ChEBI" id="CHEBI:16526"/>
        <dbReference type="ChEBI" id="CHEBI:18005"/>
        <dbReference type="ChEBI" id="CHEBI:29934"/>
        <dbReference type="EC" id="4.2.1.51"/>
    </reaction>
</comment>
<evidence type="ECO:0000313" key="13">
    <source>
        <dbReference type="EMBL" id="MCP8967308.1"/>
    </source>
</evidence>
<dbReference type="Pfam" id="PF01842">
    <property type="entry name" value="ACT"/>
    <property type="match status" value="1"/>
</dbReference>
<dbReference type="Pfam" id="PF00800">
    <property type="entry name" value="PDT"/>
    <property type="match status" value="1"/>
</dbReference>
<dbReference type="PROSITE" id="PS51671">
    <property type="entry name" value="ACT"/>
    <property type="match status" value="1"/>
</dbReference>
<dbReference type="InterPro" id="IPR018528">
    <property type="entry name" value="Preph_deHydtase_CS"/>
</dbReference>
<sequence length="287" mass="31811">MTYRIGYLGPAATFTNAAVKRFFGGEESIPYATIPDCMDAVAAREIDYAVVPLENAIEGSVNITIDYLVHEQPLAIVGEIILPIQQHLLVHPEHAEVWRQVTRVCSHPHAIAQCHRFLNQYLRGVPVEDATSTSAAARLVKEHPEERIAAIANETAAEAYGLTIVHRDIHTHQNNHTRFIILHNDAGVSLPYEEPERGMKTTLMVTLPADHPGALYQVLSAFAWRKLNLSKIESRPMKTGLGNYFFLIDVEGAYDGVMLPGAKQELEALGCSVTLLGSYPCYSLKRE</sequence>
<evidence type="ECO:0000256" key="4">
    <source>
        <dbReference type="ARBA" id="ARBA00022605"/>
    </source>
</evidence>
<evidence type="ECO:0000256" key="8">
    <source>
        <dbReference type="ARBA" id="ARBA00047848"/>
    </source>
</evidence>
<dbReference type="PIRSF" id="PIRSF001500">
    <property type="entry name" value="Chor_mut_pdt_Ppr"/>
    <property type="match status" value="1"/>
</dbReference>
<dbReference type="PANTHER" id="PTHR21022">
    <property type="entry name" value="PREPHENATE DEHYDRATASE P PROTEIN"/>
    <property type="match status" value="1"/>
</dbReference>
<evidence type="ECO:0000256" key="3">
    <source>
        <dbReference type="ARBA" id="ARBA00021872"/>
    </source>
</evidence>
<dbReference type="Proteomes" id="UP001156102">
    <property type="component" value="Unassembled WGS sequence"/>
</dbReference>
<accession>A0AA41X515</accession>